<evidence type="ECO:0000313" key="1">
    <source>
        <dbReference type="EMBL" id="MBM6820569.1"/>
    </source>
</evidence>
<sequence>MINVYKILMNNKSNDKDIKKYKKSNTSCQKCNKNNKNLCPYCEGDKVIKYGFYKGIQRYKCKNEDCGKTFNNDINNPFRYSKKFKDMWEKYFEVFLKGVSLRECALRMNITLVTAFFWRHRFLHDLCEKSYIEKIGSYVELTKLVLNENFKGDRKYHKEKRDKIIIVNAVNDYIDILPIFAARNFIGLFDIRDNIIPRLDRKAYVVGLLDGRLKVFAKGFNEINKIKLKENKVSNIDISYSNKIKTWLTKFNGVASKYLEHYLSWRAFEYKNSIEYKKDKPVLEKINFKVNAKAEINTYISWKKIKAKVIPI</sequence>
<proteinExistence type="predicted"/>
<protein>
    <submittedName>
        <fullName evidence="1">IS1 family transposase</fullName>
    </submittedName>
</protein>
<reference evidence="1 2" key="1">
    <citation type="journal article" date="2021" name="Sci. Rep.">
        <title>The distribution of antibiotic resistance genes in chicken gut microbiota commensals.</title>
        <authorList>
            <person name="Juricova H."/>
            <person name="Matiasovicova J."/>
            <person name="Kubasova T."/>
            <person name="Cejkova D."/>
            <person name="Rychlik I."/>
        </authorList>
    </citation>
    <scope>NUCLEOTIDE SEQUENCE [LARGE SCALE GENOMIC DNA]</scope>
    <source>
        <strain evidence="1 2">An435</strain>
    </source>
</reference>
<dbReference type="InterPro" id="IPR051354">
    <property type="entry name" value="Transposase_27_IS1"/>
</dbReference>
<dbReference type="RefSeq" id="WP_148322664.1">
    <property type="nucleotide sequence ID" value="NZ_JACJLL010000129.1"/>
</dbReference>
<evidence type="ECO:0000313" key="2">
    <source>
        <dbReference type="Proteomes" id="UP000767334"/>
    </source>
</evidence>
<dbReference type="PANTHER" id="PTHR33293:SF1">
    <property type="entry name" value="INSERTION ELEMENT IS1 1 PROTEIN INSB-RELATED"/>
    <property type="match status" value="1"/>
</dbReference>
<gene>
    <name evidence="1" type="ORF">H6A19_14735</name>
</gene>
<dbReference type="Proteomes" id="UP000767334">
    <property type="component" value="Unassembled WGS sequence"/>
</dbReference>
<organism evidence="1 2">
    <name type="scientific">Clostridium saudiense</name>
    <dbReference type="NCBI Taxonomy" id="1414720"/>
    <lineage>
        <taxon>Bacteria</taxon>
        <taxon>Bacillati</taxon>
        <taxon>Bacillota</taxon>
        <taxon>Clostridia</taxon>
        <taxon>Eubacteriales</taxon>
        <taxon>Clostridiaceae</taxon>
        <taxon>Clostridium</taxon>
    </lineage>
</organism>
<accession>A0ABS2FK31</accession>
<comment type="caution">
    <text evidence="1">The sequence shown here is derived from an EMBL/GenBank/DDBJ whole genome shotgun (WGS) entry which is preliminary data.</text>
</comment>
<name>A0ABS2FK31_9CLOT</name>
<dbReference type="EMBL" id="JACJLL010000129">
    <property type="protein sequence ID" value="MBM6820569.1"/>
    <property type="molecule type" value="Genomic_DNA"/>
</dbReference>
<dbReference type="PANTHER" id="PTHR33293">
    <property type="entry name" value="INSERTION ELEMENT IS1 1 PROTEIN INSB-RELATED"/>
    <property type="match status" value="1"/>
</dbReference>
<keyword evidence="2" id="KW-1185">Reference proteome</keyword>